<dbReference type="OrthoDB" id="6711169at2"/>
<dbReference type="HOGENOM" id="CLU_192195_0_0_11"/>
<reference evidence="1 2" key="1">
    <citation type="journal article" date="2012" name="Stand. Genomic Sci.">
        <title>Genome sequence of the halotolerant bacterium Corynebacterium halotolerans type strain YIM 70093(T) (= DSM 44683(T)).</title>
        <authorList>
            <person name="Ruckert C."/>
            <person name="Albersmeier A."/>
            <person name="Al-Dilaimi A."/>
            <person name="Niehaus K."/>
            <person name="Szczepanowski R."/>
            <person name="Kalinowski J."/>
        </authorList>
    </citation>
    <scope>NUCLEOTIDE SEQUENCE [LARGE SCALE GENOMIC DNA]</scope>
    <source>
        <strain evidence="1">YIM 70093</strain>
    </source>
</reference>
<dbReference type="RefSeq" id="WP_015400154.1">
    <property type="nucleotide sequence ID" value="NC_020302.1"/>
</dbReference>
<dbReference type="PATRIC" id="fig|1121362.3.peg.728"/>
<evidence type="ECO:0000313" key="2">
    <source>
        <dbReference type="Proteomes" id="UP000011723"/>
    </source>
</evidence>
<dbReference type="KEGG" id="chn:A605_03620"/>
<dbReference type="STRING" id="1121362.A605_03620"/>
<dbReference type="eggNOG" id="ENOG5033624">
    <property type="taxonomic scope" value="Bacteria"/>
</dbReference>
<evidence type="ECO:0000313" key="1">
    <source>
        <dbReference type="EMBL" id="AGF71735.1"/>
    </source>
</evidence>
<name>M1NW58_9CORY</name>
<accession>M1NW58</accession>
<organism evidence="1 2">
    <name type="scientific">Corynebacterium halotolerans YIM 70093 = DSM 44683</name>
    <dbReference type="NCBI Taxonomy" id="1121362"/>
    <lineage>
        <taxon>Bacteria</taxon>
        <taxon>Bacillati</taxon>
        <taxon>Actinomycetota</taxon>
        <taxon>Actinomycetes</taxon>
        <taxon>Mycobacteriales</taxon>
        <taxon>Corynebacteriaceae</taxon>
        <taxon>Corynebacterium</taxon>
    </lineage>
</organism>
<dbReference type="EMBL" id="CP003697">
    <property type="protein sequence ID" value="AGF71735.1"/>
    <property type="molecule type" value="Genomic_DNA"/>
</dbReference>
<dbReference type="AlphaFoldDB" id="M1NW58"/>
<proteinExistence type="predicted"/>
<protein>
    <submittedName>
        <fullName evidence="1">Uncharacterized protein</fullName>
    </submittedName>
</protein>
<keyword evidence="2" id="KW-1185">Reference proteome</keyword>
<gene>
    <name evidence="1" type="ORF">A605_03620</name>
</gene>
<dbReference type="Proteomes" id="UP000011723">
    <property type="component" value="Chromosome"/>
</dbReference>
<sequence>MSFSAKEALAERRINPSPAHLKKLEAKWEEIQGLKKNLNVVPLDDADIAVRNIPGGDHLEQ</sequence>